<protein>
    <submittedName>
        <fullName evidence="1">TIGR02757 family protein</fullName>
    </submittedName>
</protein>
<organism evidence="1 2">
    <name type="scientific">Flavobacterium magnum</name>
    <dbReference type="NCBI Taxonomy" id="2162713"/>
    <lineage>
        <taxon>Bacteria</taxon>
        <taxon>Pseudomonadati</taxon>
        <taxon>Bacteroidota</taxon>
        <taxon>Flavobacteriia</taxon>
        <taxon>Flavobacteriales</taxon>
        <taxon>Flavobacteriaceae</taxon>
        <taxon>Flavobacterium</taxon>
    </lineage>
</organism>
<dbReference type="Proteomes" id="UP000244193">
    <property type="component" value="Chromosome"/>
</dbReference>
<dbReference type="KEGG" id="fmg:HYN48_10405"/>
<keyword evidence="2" id="KW-1185">Reference proteome</keyword>
<gene>
    <name evidence="1" type="ORF">HYN48_10405</name>
</gene>
<evidence type="ECO:0000313" key="1">
    <source>
        <dbReference type="EMBL" id="AWA31475.1"/>
    </source>
</evidence>
<accession>A0A2S0RIM3</accession>
<dbReference type="AlphaFoldDB" id="A0A2S0RIM3"/>
<dbReference type="NCBIfam" id="TIGR02757">
    <property type="entry name" value="TIGR02757 family protein"/>
    <property type="match status" value="1"/>
</dbReference>
<reference evidence="1 2" key="1">
    <citation type="submission" date="2018-04" db="EMBL/GenBank/DDBJ databases">
        <title>Genome sequencing of Flavobacterium sp. HYN0048.</title>
        <authorList>
            <person name="Yi H."/>
            <person name="Baek C."/>
        </authorList>
    </citation>
    <scope>NUCLEOTIDE SEQUENCE [LARGE SCALE GENOMIC DNA]</scope>
    <source>
        <strain evidence="1 2">HYN0048</strain>
    </source>
</reference>
<dbReference type="InterPro" id="IPR014127">
    <property type="entry name" value="CHP02757"/>
</dbReference>
<evidence type="ECO:0000313" key="2">
    <source>
        <dbReference type="Proteomes" id="UP000244193"/>
    </source>
</evidence>
<dbReference type="Pfam" id="PF09674">
    <property type="entry name" value="DUF2400"/>
    <property type="match status" value="1"/>
</dbReference>
<sequence length="257" mass="29171">MTATELKDFLDEKASHYNNPAFIESDPVQIPHLFTIKEDIEISAFLAATVAWGNRKSVIRSATRMMELMGNSPYDFVMSHKEKDLDRMDGFVHRTFNAADLRSFIVGLQHIYKNHGGMEQVFVLNQAGGYLHQSITEFKKLFFEIDHLPRSRKHIADPATNSAAKRIHLFLRWMARKDRRGVDLGIWKSVSPAILSCPLDVHSGNIARSLGLITRKQNDGRALAELDAKLRDFDPLDPVKYDYALFGIGAFEKSILP</sequence>
<dbReference type="RefSeq" id="WP_108373555.1">
    <property type="nucleotide sequence ID" value="NZ_CP028811.1"/>
</dbReference>
<dbReference type="OrthoDB" id="9773332at2"/>
<proteinExistence type="predicted"/>
<dbReference type="EMBL" id="CP028811">
    <property type="protein sequence ID" value="AWA31475.1"/>
    <property type="molecule type" value="Genomic_DNA"/>
</dbReference>
<name>A0A2S0RIM3_9FLAO</name>